<sequence>MTGTYTLKQKPNSYNIILRLDSNTYKLETTGTIASGNTKGNWRMEKSNIILMPEKSKITHETLGDTIVEVQEYRPFCDTLKAKVKKNKIIISRNPYNEITLRKIKAIR</sequence>
<keyword evidence="2" id="KW-1185">Reference proteome</keyword>
<accession>A0ABP7TIB1</accession>
<dbReference type="EMBL" id="BAABCR010000011">
    <property type="protein sequence ID" value="GAA4026612.1"/>
    <property type="molecule type" value="Genomic_DNA"/>
</dbReference>
<proteinExistence type="predicted"/>
<protein>
    <submittedName>
        <fullName evidence="1">Uncharacterized protein</fullName>
    </submittedName>
</protein>
<reference evidence="2" key="1">
    <citation type="journal article" date="2019" name="Int. J. Syst. Evol. Microbiol.">
        <title>The Global Catalogue of Microorganisms (GCM) 10K type strain sequencing project: providing services to taxonomists for standard genome sequencing and annotation.</title>
        <authorList>
            <consortium name="The Broad Institute Genomics Platform"/>
            <consortium name="The Broad Institute Genome Sequencing Center for Infectious Disease"/>
            <person name="Wu L."/>
            <person name="Ma J."/>
        </authorList>
    </citation>
    <scope>NUCLEOTIDE SEQUENCE [LARGE SCALE GENOMIC DNA]</scope>
    <source>
        <strain evidence="2">JCM 17064</strain>
    </source>
</reference>
<evidence type="ECO:0000313" key="1">
    <source>
        <dbReference type="EMBL" id="GAA4026612.1"/>
    </source>
</evidence>
<gene>
    <name evidence="1" type="ORF">GCM10022386_07460</name>
</gene>
<comment type="caution">
    <text evidence="1">The sequence shown here is derived from an EMBL/GenBank/DDBJ whole genome shotgun (WGS) entry which is preliminary data.</text>
</comment>
<dbReference type="Proteomes" id="UP001500968">
    <property type="component" value="Unassembled WGS sequence"/>
</dbReference>
<organism evidence="1 2">
    <name type="scientific">Flavobacterium cheonhonense</name>
    <dbReference type="NCBI Taxonomy" id="706185"/>
    <lineage>
        <taxon>Bacteria</taxon>
        <taxon>Pseudomonadati</taxon>
        <taxon>Bacteroidota</taxon>
        <taxon>Flavobacteriia</taxon>
        <taxon>Flavobacteriales</taxon>
        <taxon>Flavobacteriaceae</taxon>
        <taxon>Flavobacterium</taxon>
    </lineage>
</organism>
<evidence type="ECO:0000313" key="2">
    <source>
        <dbReference type="Proteomes" id="UP001500968"/>
    </source>
</evidence>
<name>A0ABP7TIB1_9FLAO</name>